<name>A0A7C9BES3_9BACT</name>
<dbReference type="SMART" id="SM00471">
    <property type="entry name" value="HDc"/>
    <property type="match status" value="1"/>
</dbReference>
<dbReference type="InterPro" id="IPR003607">
    <property type="entry name" value="HD/PDEase_dom"/>
</dbReference>
<organism evidence="2 3">
    <name type="scientific">Salmonirosea aquatica</name>
    <dbReference type="NCBI Taxonomy" id="2654236"/>
    <lineage>
        <taxon>Bacteria</taxon>
        <taxon>Pseudomonadati</taxon>
        <taxon>Bacteroidota</taxon>
        <taxon>Cytophagia</taxon>
        <taxon>Cytophagales</taxon>
        <taxon>Spirosomataceae</taxon>
        <taxon>Salmonirosea</taxon>
    </lineage>
</organism>
<dbReference type="Pfam" id="PF01966">
    <property type="entry name" value="HD"/>
    <property type="match status" value="1"/>
</dbReference>
<gene>
    <name evidence="2" type="ORF">GBK04_21405</name>
</gene>
<keyword evidence="3" id="KW-1185">Reference proteome</keyword>
<evidence type="ECO:0000313" key="2">
    <source>
        <dbReference type="EMBL" id="MPR35836.1"/>
    </source>
</evidence>
<proteinExistence type="predicted"/>
<dbReference type="EMBL" id="WHLY01000002">
    <property type="protein sequence ID" value="MPR35836.1"/>
    <property type="molecule type" value="Genomic_DNA"/>
</dbReference>
<evidence type="ECO:0000259" key="1">
    <source>
        <dbReference type="SMART" id="SM00471"/>
    </source>
</evidence>
<evidence type="ECO:0000313" key="3">
    <source>
        <dbReference type="Proteomes" id="UP000479293"/>
    </source>
</evidence>
<dbReference type="Gene3D" id="1.10.3210.10">
    <property type="entry name" value="Hypothetical protein af1432"/>
    <property type="match status" value="1"/>
</dbReference>
<dbReference type="RefSeq" id="WP_152763219.1">
    <property type="nucleotide sequence ID" value="NZ_WHLY01000002.1"/>
</dbReference>
<dbReference type="SUPFAM" id="SSF109604">
    <property type="entry name" value="HD-domain/PDEase-like"/>
    <property type="match status" value="1"/>
</dbReference>
<dbReference type="AlphaFoldDB" id="A0A7C9BES3"/>
<sequence length="193" mass="22070">MRLTDAEAFILPKLRSELSDTLYYHSLHHTLDVMESVIRIAGAEGISDSETLTLLRTGALFHDTGFLFTYQGHENESCRLARELLPGFGYSMPQIDTICGMIEATKIPQNPKNKLEEIICDADLDYLGRDDFEAIAGCLYRELKARDRVADERAWNAIQIKFLENHRYRTPTGRALRQPGKLIHLQKLRDTMT</sequence>
<reference evidence="2 3" key="1">
    <citation type="submission" date="2019-10" db="EMBL/GenBank/DDBJ databases">
        <title>Draft Genome Sequence of Cytophagaceae sp. SJW1-29.</title>
        <authorList>
            <person name="Choi A."/>
        </authorList>
    </citation>
    <scope>NUCLEOTIDE SEQUENCE [LARGE SCALE GENOMIC DNA]</scope>
    <source>
        <strain evidence="2 3">SJW1-29</strain>
    </source>
</reference>
<protein>
    <submittedName>
        <fullName evidence="2">HD domain-containing protein</fullName>
    </submittedName>
</protein>
<dbReference type="Proteomes" id="UP000479293">
    <property type="component" value="Unassembled WGS sequence"/>
</dbReference>
<feature type="domain" description="HD/PDEase" evidence="1">
    <location>
        <begin position="22"/>
        <end position="136"/>
    </location>
</feature>
<accession>A0A7C9BES3</accession>
<dbReference type="InterPro" id="IPR006674">
    <property type="entry name" value="HD_domain"/>
</dbReference>
<dbReference type="CDD" id="cd00077">
    <property type="entry name" value="HDc"/>
    <property type="match status" value="1"/>
</dbReference>
<comment type="caution">
    <text evidence="2">The sequence shown here is derived from an EMBL/GenBank/DDBJ whole genome shotgun (WGS) entry which is preliminary data.</text>
</comment>